<proteinExistence type="predicted"/>
<reference evidence="1 2" key="1">
    <citation type="submission" date="2017-12" db="EMBL/GenBank/DDBJ databases">
        <title>Comparative genomics of Botrytis spp.</title>
        <authorList>
            <person name="Valero-Jimenez C.A."/>
            <person name="Tapia P."/>
            <person name="Veloso J."/>
            <person name="Silva-Moreno E."/>
            <person name="Staats M."/>
            <person name="Valdes J.H."/>
            <person name="Van Kan J.A.L."/>
        </authorList>
    </citation>
    <scope>NUCLEOTIDE SEQUENCE [LARGE SCALE GENOMIC DNA]</scope>
    <source>
        <strain evidence="1 2">Bp0003</strain>
    </source>
</reference>
<protein>
    <submittedName>
        <fullName evidence="1">Uncharacterized protein</fullName>
    </submittedName>
</protein>
<accession>A0A4Z1G411</accession>
<evidence type="ECO:0000313" key="1">
    <source>
        <dbReference type="EMBL" id="TGO30250.1"/>
    </source>
</evidence>
<dbReference type="Proteomes" id="UP000297910">
    <property type="component" value="Unassembled WGS sequence"/>
</dbReference>
<gene>
    <name evidence="1" type="ORF">BPAE_0007g01320</name>
</gene>
<evidence type="ECO:0000313" key="2">
    <source>
        <dbReference type="Proteomes" id="UP000297910"/>
    </source>
</evidence>
<keyword evidence="2" id="KW-1185">Reference proteome</keyword>
<comment type="caution">
    <text evidence="1">The sequence shown here is derived from an EMBL/GenBank/DDBJ whole genome shotgun (WGS) entry which is preliminary data.</text>
</comment>
<sequence length="116" mass="12908">MEALAALSLVGNVMQFVDFSSKIISEARAIEKNGESSSIADLQRFALSSTKHARIIRSRLQASSYIRPLSEENQHLIDLAADCEQAGHEFAVYLSTFSTSRTARHFLHILKDSIKI</sequence>
<organism evidence="1 2">
    <name type="scientific">Botrytis paeoniae</name>
    <dbReference type="NCBI Taxonomy" id="278948"/>
    <lineage>
        <taxon>Eukaryota</taxon>
        <taxon>Fungi</taxon>
        <taxon>Dikarya</taxon>
        <taxon>Ascomycota</taxon>
        <taxon>Pezizomycotina</taxon>
        <taxon>Leotiomycetes</taxon>
        <taxon>Helotiales</taxon>
        <taxon>Sclerotiniaceae</taxon>
        <taxon>Botrytis</taxon>
    </lineage>
</organism>
<dbReference type="AlphaFoldDB" id="A0A4Z1G411"/>
<name>A0A4Z1G411_9HELO</name>
<dbReference type="EMBL" id="PQXI01000007">
    <property type="protein sequence ID" value="TGO30250.1"/>
    <property type="molecule type" value="Genomic_DNA"/>
</dbReference>